<protein>
    <submittedName>
        <fullName evidence="2">Uncharacterized protein</fullName>
    </submittedName>
</protein>
<feature type="compositionally biased region" description="Polar residues" evidence="1">
    <location>
        <begin position="1"/>
        <end position="25"/>
    </location>
</feature>
<gene>
    <name evidence="2" type="primary">Dana\GF26784</name>
    <name evidence="2" type="ORF">GF26784</name>
</gene>
<feature type="compositionally biased region" description="Low complexity" evidence="1">
    <location>
        <begin position="305"/>
        <end position="340"/>
    </location>
</feature>
<keyword evidence="3" id="KW-1185">Reference proteome</keyword>
<dbReference type="AlphaFoldDB" id="A0A0P8Y889"/>
<dbReference type="InParanoid" id="A0A0P8Y889"/>
<evidence type="ECO:0000256" key="1">
    <source>
        <dbReference type="SAM" id="MobiDB-lite"/>
    </source>
</evidence>
<reference evidence="2 3" key="1">
    <citation type="journal article" date="2007" name="Nature">
        <title>Evolution of genes and genomes on the Drosophila phylogeny.</title>
        <authorList>
            <consortium name="Drosophila 12 Genomes Consortium"/>
            <person name="Clark A.G."/>
            <person name="Eisen M.B."/>
            <person name="Smith D.R."/>
            <person name="Bergman C.M."/>
            <person name="Oliver B."/>
            <person name="Markow T.A."/>
            <person name="Kaufman T.C."/>
            <person name="Kellis M."/>
            <person name="Gelbart W."/>
            <person name="Iyer V.N."/>
            <person name="Pollard D.A."/>
            <person name="Sackton T.B."/>
            <person name="Larracuente A.M."/>
            <person name="Singh N.D."/>
            <person name="Abad J.P."/>
            <person name="Abt D.N."/>
            <person name="Adryan B."/>
            <person name="Aguade M."/>
            <person name="Akashi H."/>
            <person name="Anderson W.W."/>
            <person name="Aquadro C.F."/>
            <person name="Ardell D.H."/>
            <person name="Arguello R."/>
            <person name="Artieri C.G."/>
            <person name="Barbash D.A."/>
            <person name="Barker D."/>
            <person name="Barsanti P."/>
            <person name="Batterham P."/>
            <person name="Batzoglou S."/>
            <person name="Begun D."/>
            <person name="Bhutkar A."/>
            <person name="Blanco E."/>
            <person name="Bosak S.A."/>
            <person name="Bradley R.K."/>
            <person name="Brand A.D."/>
            <person name="Brent M.R."/>
            <person name="Brooks A.N."/>
            <person name="Brown R.H."/>
            <person name="Butlin R.K."/>
            <person name="Caggese C."/>
            <person name="Calvi B.R."/>
            <person name="Bernardo de Carvalho A."/>
            <person name="Caspi A."/>
            <person name="Castrezana S."/>
            <person name="Celniker S.E."/>
            <person name="Chang J.L."/>
            <person name="Chapple C."/>
            <person name="Chatterji S."/>
            <person name="Chinwalla A."/>
            <person name="Civetta A."/>
            <person name="Clifton S.W."/>
            <person name="Comeron J.M."/>
            <person name="Costello J.C."/>
            <person name="Coyne J.A."/>
            <person name="Daub J."/>
            <person name="David R.G."/>
            <person name="Delcher A.L."/>
            <person name="Delehaunty K."/>
            <person name="Do C.B."/>
            <person name="Ebling H."/>
            <person name="Edwards K."/>
            <person name="Eickbush T."/>
            <person name="Evans J.D."/>
            <person name="Filipski A."/>
            <person name="Findeiss S."/>
            <person name="Freyhult E."/>
            <person name="Fulton L."/>
            <person name="Fulton R."/>
            <person name="Garcia A.C."/>
            <person name="Gardiner A."/>
            <person name="Garfield D.A."/>
            <person name="Garvin B.E."/>
            <person name="Gibson G."/>
            <person name="Gilbert D."/>
            <person name="Gnerre S."/>
            <person name="Godfrey J."/>
            <person name="Good R."/>
            <person name="Gotea V."/>
            <person name="Gravely B."/>
            <person name="Greenberg A.J."/>
            <person name="Griffiths-Jones S."/>
            <person name="Gross S."/>
            <person name="Guigo R."/>
            <person name="Gustafson E.A."/>
            <person name="Haerty W."/>
            <person name="Hahn M.W."/>
            <person name="Halligan D.L."/>
            <person name="Halpern A.L."/>
            <person name="Halter G.M."/>
            <person name="Han M.V."/>
            <person name="Heger A."/>
            <person name="Hillier L."/>
            <person name="Hinrichs A.S."/>
            <person name="Holmes I."/>
            <person name="Hoskins R.A."/>
            <person name="Hubisz M.J."/>
            <person name="Hultmark D."/>
            <person name="Huntley M.A."/>
            <person name="Jaffe D.B."/>
            <person name="Jagadeeshan S."/>
            <person name="Jeck W.R."/>
            <person name="Johnson J."/>
            <person name="Jones C.D."/>
            <person name="Jordan W.C."/>
            <person name="Karpen G.H."/>
            <person name="Kataoka E."/>
            <person name="Keightley P.D."/>
            <person name="Kheradpour P."/>
            <person name="Kirkness E.F."/>
            <person name="Koerich L.B."/>
            <person name="Kristiansen K."/>
            <person name="Kudrna D."/>
            <person name="Kulathinal R.J."/>
            <person name="Kumar S."/>
            <person name="Kwok R."/>
            <person name="Lander E."/>
            <person name="Langley C.H."/>
            <person name="Lapoint R."/>
            <person name="Lazzaro B.P."/>
            <person name="Lee S.J."/>
            <person name="Levesque L."/>
            <person name="Li R."/>
            <person name="Lin C.F."/>
            <person name="Lin M.F."/>
            <person name="Lindblad-Toh K."/>
            <person name="Llopart A."/>
            <person name="Long M."/>
            <person name="Low L."/>
            <person name="Lozovsky E."/>
            <person name="Lu J."/>
            <person name="Luo M."/>
            <person name="Machado C.A."/>
            <person name="Makalowski W."/>
            <person name="Marzo M."/>
            <person name="Matsuda M."/>
            <person name="Matzkin L."/>
            <person name="McAllister B."/>
            <person name="McBride C.S."/>
            <person name="McKernan B."/>
            <person name="McKernan K."/>
            <person name="Mendez-Lago M."/>
            <person name="Minx P."/>
            <person name="Mollenhauer M.U."/>
            <person name="Montooth K."/>
            <person name="Mount S.M."/>
            <person name="Mu X."/>
            <person name="Myers E."/>
            <person name="Negre B."/>
            <person name="Newfeld S."/>
            <person name="Nielsen R."/>
            <person name="Noor M.A."/>
            <person name="O'Grady P."/>
            <person name="Pachter L."/>
            <person name="Papaceit M."/>
            <person name="Parisi M.J."/>
            <person name="Parisi M."/>
            <person name="Parts L."/>
            <person name="Pedersen J.S."/>
            <person name="Pesole G."/>
            <person name="Phillippy A.M."/>
            <person name="Ponting C.P."/>
            <person name="Pop M."/>
            <person name="Porcelli D."/>
            <person name="Powell J.R."/>
            <person name="Prohaska S."/>
            <person name="Pruitt K."/>
            <person name="Puig M."/>
            <person name="Quesneville H."/>
            <person name="Ram K.R."/>
            <person name="Rand D."/>
            <person name="Rasmussen M.D."/>
            <person name="Reed L.K."/>
            <person name="Reenan R."/>
            <person name="Reily A."/>
            <person name="Remington K.A."/>
            <person name="Rieger T.T."/>
            <person name="Ritchie M.G."/>
            <person name="Robin C."/>
            <person name="Rogers Y.H."/>
            <person name="Rohde C."/>
            <person name="Rozas J."/>
            <person name="Rubenfield M.J."/>
            <person name="Ruiz A."/>
            <person name="Russo S."/>
            <person name="Salzberg S.L."/>
            <person name="Sanchez-Gracia A."/>
            <person name="Saranga D.J."/>
            <person name="Sato H."/>
            <person name="Schaeffer S.W."/>
            <person name="Schatz M.C."/>
            <person name="Schlenke T."/>
            <person name="Schwartz R."/>
            <person name="Segarra C."/>
            <person name="Singh R.S."/>
            <person name="Sirot L."/>
            <person name="Sirota M."/>
            <person name="Sisneros N.B."/>
            <person name="Smith C.D."/>
            <person name="Smith T.F."/>
            <person name="Spieth J."/>
            <person name="Stage D.E."/>
            <person name="Stark A."/>
            <person name="Stephan W."/>
            <person name="Strausberg R.L."/>
            <person name="Strempel S."/>
            <person name="Sturgill D."/>
            <person name="Sutton G."/>
            <person name="Sutton G.G."/>
            <person name="Tao W."/>
            <person name="Teichmann S."/>
            <person name="Tobari Y.N."/>
            <person name="Tomimura Y."/>
            <person name="Tsolas J.M."/>
            <person name="Valente V.L."/>
            <person name="Venter E."/>
            <person name="Venter J.C."/>
            <person name="Vicario S."/>
            <person name="Vieira F.G."/>
            <person name="Vilella A.J."/>
            <person name="Villasante A."/>
            <person name="Walenz B."/>
            <person name="Wang J."/>
            <person name="Wasserman M."/>
            <person name="Watts T."/>
            <person name="Wilson D."/>
            <person name="Wilson R.K."/>
            <person name="Wing R.A."/>
            <person name="Wolfner M.F."/>
            <person name="Wong A."/>
            <person name="Wong G.K."/>
            <person name="Wu C.I."/>
            <person name="Wu G."/>
            <person name="Yamamoto D."/>
            <person name="Yang H.P."/>
            <person name="Yang S.P."/>
            <person name="Yorke J.A."/>
            <person name="Yoshida K."/>
            <person name="Zdobnov E."/>
            <person name="Zhang P."/>
            <person name="Zhang Y."/>
            <person name="Zimin A.V."/>
            <person name="Baldwin J."/>
            <person name="Abdouelleil A."/>
            <person name="Abdulkadir J."/>
            <person name="Abebe A."/>
            <person name="Abera B."/>
            <person name="Abreu J."/>
            <person name="Acer S.C."/>
            <person name="Aftuck L."/>
            <person name="Alexander A."/>
            <person name="An P."/>
            <person name="Anderson E."/>
            <person name="Anderson S."/>
            <person name="Arachi H."/>
            <person name="Azer M."/>
            <person name="Bachantsang P."/>
            <person name="Barry A."/>
            <person name="Bayul T."/>
            <person name="Berlin A."/>
            <person name="Bessette D."/>
            <person name="Bloom T."/>
            <person name="Blye J."/>
            <person name="Boguslavskiy L."/>
            <person name="Bonnet C."/>
            <person name="Boukhgalter B."/>
            <person name="Bourzgui I."/>
            <person name="Brown A."/>
            <person name="Cahill P."/>
            <person name="Channer S."/>
            <person name="Cheshatsang Y."/>
            <person name="Chuda L."/>
            <person name="Citroen M."/>
            <person name="Collymore A."/>
            <person name="Cooke P."/>
            <person name="Costello M."/>
            <person name="D'Aco K."/>
            <person name="Daza R."/>
            <person name="De Haan G."/>
            <person name="DeGray S."/>
            <person name="DeMaso C."/>
            <person name="Dhargay N."/>
            <person name="Dooley K."/>
            <person name="Dooley E."/>
            <person name="Doricent M."/>
            <person name="Dorje P."/>
            <person name="Dorjee K."/>
            <person name="Dupes A."/>
            <person name="Elong R."/>
            <person name="Falk J."/>
            <person name="Farina A."/>
            <person name="Faro S."/>
            <person name="Ferguson D."/>
            <person name="Fisher S."/>
            <person name="Foley C.D."/>
            <person name="Franke A."/>
            <person name="Friedrich D."/>
            <person name="Gadbois L."/>
            <person name="Gearin G."/>
            <person name="Gearin C.R."/>
            <person name="Giannoukos G."/>
            <person name="Goode T."/>
            <person name="Graham J."/>
            <person name="Grandbois E."/>
            <person name="Grewal S."/>
            <person name="Gyaltsen K."/>
            <person name="Hafez N."/>
            <person name="Hagos B."/>
            <person name="Hall J."/>
            <person name="Henson C."/>
            <person name="Hollinger A."/>
            <person name="Honan T."/>
            <person name="Huard M.D."/>
            <person name="Hughes L."/>
            <person name="Hurhula B."/>
            <person name="Husby M.E."/>
            <person name="Kamat A."/>
            <person name="Kanga B."/>
            <person name="Kashin S."/>
            <person name="Khazanovich D."/>
            <person name="Kisner P."/>
            <person name="Lance K."/>
            <person name="Lara M."/>
            <person name="Lee W."/>
            <person name="Lennon N."/>
            <person name="Letendre F."/>
            <person name="LeVine R."/>
            <person name="Lipovsky A."/>
            <person name="Liu X."/>
            <person name="Liu J."/>
            <person name="Liu S."/>
            <person name="Lokyitsang T."/>
            <person name="Lokyitsang Y."/>
            <person name="Lubonja R."/>
            <person name="Lui A."/>
            <person name="MacDonald P."/>
            <person name="Magnisalis V."/>
            <person name="Maru K."/>
            <person name="Matthews C."/>
            <person name="McCusker W."/>
            <person name="McDonough S."/>
            <person name="Mehta T."/>
            <person name="Meldrim J."/>
            <person name="Meneus L."/>
            <person name="Mihai O."/>
            <person name="Mihalev A."/>
            <person name="Mihova T."/>
            <person name="Mittelman R."/>
            <person name="Mlenga V."/>
            <person name="Montmayeur A."/>
            <person name="Mulrain L."/>
            <person name="Navidi A."/>
            <person name="Naylor J."/>
            <person name="Negash T."/>
            <person name="Nguyen T."/>
            <person name="Nguyen N."/>
            <person name="Nicol R."/>
            <person name="Norbu C."/>
            <person name="Norbu N."/>
            <person name="Novod N."/>
            <person name="O'Neill B."/>
            <person name="Osman S."/>
            <person name="Markiewicz E."/>
            <person name="Oyono O.L."/>
            <person name="Patti C."/>
            <person name="Phunkhang P."/>
            <person name="Pierre F."/>
            <person name="Priest M."/>
            <person name="Raghuraman S."/>
            <person name="Rege F."/>
            <person name="Reyes R."/>
            <person name="Rise C."/>
            <person name="Rogov P."/>
            <person name="Ross K."/>
            <person name="Ryan E."/>
            <person name="Settipalli S."/>
            <person name="Shea T."/>
            <person name="Sherpa N."/>
            <person name="Shi L."/>
            <person name="Shih D."/>
            <person name="Sparrow T."/>
            <person name="Spaulding J."/>
            <person name="Stalker J."/>
            <person name="Stange-Thomann N."/>
            <person name="Stavropoulos S."/>
            <person name="Stone C."/>
            <person name="Strader C."/>
            <person name="Tesfaye S."/>
            <person name="Thomson T."/>
            <person name="Thoulutsang Y."/>
            <person name="Thoulutsang D."/>
            <person name="Topham K."/>
            <person name="Topping I."/>
            <person name="Tsamla T."/>
            <person name="Vassiliev H."/>
            <person name="Vo A."/>
            <person name="Wangchuk T."/>
            <person name="Wangdi T."/>
            <person name="Weiand M."/>
            <person name="Wilkinson J."/>
            <person name="Wilson A."/>
            <person name="Yadav S."/>
            <person name="Young G."/>
            <person name="Yu Q."/>
            <person name="Zembek L."/>
            <person name="Zhong D."/>
            <person name="Zimmer A."/>
            <person name="Zwirko Z."/>
            <person name="Jaffe D.B."/>
            <person name="Alvarez P."/>
            <person name="Brockman W."/>
            <person name="Butler J."/>
            <person name="Chin C."/>
            <person name="Gnerre S."/>
            <person name="Grabherr M."/>
            <person name="Kleber M."/>
            <person name="Mauceli E."/>
            <person name="MacCallum I."/>
        </authorList>
    </citation>
    <scope>NUCLEOTIDE SEQUENCE [LARGE SCALE GENOMIC DNA]</scope>
    <source>
        <strain evidence="3">Tucson 14024-0371.13</strain>
    </source>
</reference>
<feature type="compositionally biased region" description="Low complexity" evidence="1">
    <location>
        <begin position="351"/>
        <end position="372"/>
    </location>
</feature>
<evidence type="ECO:0000313" key="2">
    <source>
        <dbReference type="EMBL" id="KPU75425.1"/>
    </source>
</evidence>
<dbReference type="EMBL" id="CH902625">
    <property type="protein sequence ID" value="KPU75425.1"/>
    <property type="molecule type" value="Genomic_DNA"/>
</dbReference>
<name>A0A0P8Y889_DROAN</name>
<accession>A0A0P8Y889</accession>
<feature type="compositionally biased region" description="Polar residues" evidence="1">
    <location>
        <begin position="44"/>
        <end position="60"/>
    </location>
</feature>
<feature type="compositionally biased region" description="Low complexity" evidence="1">
    <location>
        <begin position="444"/>
        <end position="487"/>
    </location>
</feature>
<proteinExistence type="predicted"/>
<dbReference type="OrthoDB" id="2015372at2759"/>
<feature type="compositionally biased region" description="Basic and acidic residues" evidence="1">
    <location>
        <begin position="83"/>
        <end position="102"/>
    </location>
</feature>
<organism evidence="2 3">
    <name type="scientific">Drosophila ananassae</name>
    <name type="common">Fruit fly</name>
    <dbReference type="NCBI Taxonomy" id="7217"/>
    <lineage>
        <taxon>Eukaryota</taxon>
        <taxon>Metazoa</taxon>
        <taxon>Ecdysozoa</taxon>
        <taxon>Arthropoda</taxon>
        <taxon>Hexapoda</taxon>
        <taxon>Insecta</taxon>
        <taxon>Pterygota</taxon>
        <taxon>Neoptera</taxon>
        <taxon>Endopterygota</taxon>
        <taxon>Diptera</taxon>
        <taxon>Brachycera</taxon>
        <taxon>Muscomorpha</taxon>
        <taxon>Ephydroidea</taxon>
        <taxon>Drosophilidae</taxon>
        <taxon>Drosophila</taxon>
        <taxon>Sophophora</taxon>
    </lineage>
</organism>
<feature type="compositionally biased region" description="Low complexity" evidence="1">
    <location>
        <begin position="396"/>
        <end position="419"/>
    </location>
</feature>
<feature type="compositionally biased region" description="Polar residues" evidence="1">
    <location>
        <begin position="196"/>
        <end position="209"/>
    </location>
</feature>
<feature type="compositionally biased region" description="Polar residues" evidence="1">
    <location>
        <begin position="277"/>
        <end position="304"/>
    </location>
</feature>
<dbReference type="STRING" id="7217.A0A0P8Y889"/>
<feature type="region of interest" description="Disordered" evidence="1">
    <location>
        <begin position="1"/>
        <end position="487"/>
    </location>
</feature>
<feature type="compositionally biased region" description="Basic and acidic residues" evidence="1">
    <location>
        <begin position="341"/>
        <end position="350"/>
    </location>
</feature>
<evidence type="ECO:0000313" key="3">
    <source>
        <dbReference type="Proteomes" id="UP000007801"/>
    </source>
</evidence>
<sequence length="538" mass="60147">MSSCTARTLQIKNPYSLLTPSSTIPSNDNNEENESDVTPVVSPMTPSDASQRRPSTSAQSRAVEASPRMSAKPKAQAFNVWRSPEKKSQPKTAAEKQYRLDTEQYPDLGKRMKRSKGAPPPPVVASEPDAGPSTSQNAGRLRGRRGRIIDPPVLGNFLPESVLPPDENSASSSNAAERQAAGSSPVPKVVLARPKVQQQQSEKTPTIAPNSPRRKLPIPRAKEESREVAVQGRDGGGDVEPENAEIPPSQDDEDQGFIIARSRKRRGGIGRVPRWATMSQEFAQKSPEIQSASSNSGRKQQPQVQALPRSPPQQQQQRQLRSRPQAPPQSQLRSPQSPMQERQRPQERPSPRQARQPPQRQPSEQQGRSPQQNRAPPQHSPHKNSHQPQQMQIFKPTPQHQRTPQQQQQQQHQAPVPVRGQPKQPLYAALLRSPQLPSVPRQNTPTPRQPLLQTPPRSPQQSQQRPSPYDLQQVYSQSQQSLQRRPSPYDLQQIYSQPRPLSSSCQINRNLNRNRNLNCNLNRNIPTPKCLATRLCHV</sequence>
<dbReference type="Proteomes" id="UP000007801">
    <property type="component" value="Unassembled WGS sequence"/>
</dbReference>